<evidence type="ECO:0000313" key="4">
    <source>
        <dbReference type="Proteomes" id="UP000054477"/>
    </source>
</evidence>
<organism evidence="3 4">
    <name type="scientific">Laccaria amethystina LaAM-08-1</name>
    <dbReference type="NCBI Taxonomy" id="1095629"/>
    <lineage>
        <taxon>Eukaryota</taxon>
        <taxon>Fungi</taxon>
        <taxon>Dikarya</taxon>
        <taxon>Basidiomycota</taxon>
        <taxon>Agaricomycotina</taxon>
        <taxon>Agaricomycetes</taxon>
        <taxon>Agaricomycetidae</taxon>
        <taxon>Agaricales</taxon>
        <taxon>Agaricineae</taxon>
        <taxon>Hydnangiaceae</taxon>
        <taxon>Laccaria</taxon>
    </lineage>
</organism>
<dbReference type="Proteomes" id="UP000054477">
    <property type="component" value="Unassembled WGS sequence"/>
</dbReference>
<evidence type="ECO:0000256" key="2">
    <source>
        <dbReference type="SAM" id="MobiDB-lite"/>
    </source>
</evidence>
<sequence>MTEGATIANRREAHREGARELLINWRNKTWAELYRKRPWGVQALLPDVVLTALASKARLKTLEDLTGAGWSPIHARRHGDKVVEMLSGYDIKFLRQREADRVEKAEKKKAETVARNLEKRERERAERLRLRELKKNLPKPPRASRSKKRDPLSSSANIHTWSGKYASPSEDPIFST</sequence>
<dbReference type="EMBL" id="KN838585">
    <property type="protein sequence ID" value="KIK03032.1"/>
    <property type="molecule type" value="Genomic_DNA"/>
</dbReference>
<evidence type="ECO:0000313" key="3">
    <source>
        <dbReference type="EMBL" id="KIK03032.1"/>
    </source>
</evidence>
<keyword evidence="4" id="KW-1185">Reference proteome</keyword>
<reference evidence="3 4" key="1">
    <citation type="submission" date="2014-04" db="EMBL/GenBank/DDBJ databases">
        <authorList>
            <consortium name="DOE Joint Genome Institute"/>
            <person name="Kuo A."/>
            <person name="Kohler A."/>
            <person name="Nagy L.G."/>
            <person name="Floudas D."/>
            <person name="Copeland A."/>
            <person name="Barry K.W."/>
            <person name="Cichocki N."/>
            <person name="Veneault-Fourrey C."/>
            <person name="LaButti K."/>
            <person name="Lindquist E.A."/>
            <person name="Lipzen A."/>
            <person name="Lundell T."/>
            <person name="Morin E."/>
            <person name="Murat C."/>
            <person name="Sun H."/>
            <person name="Tunlid A."/>
            <person name="Henrissat B."/>
            <person name="Grigoriev I.V."/>
            <person name="Hibbett D.S."/>
            <person name="Martin F."/>
            <person name="Nordberg H.P."/>
            <person name="Cantor M.N."/>
            <person name="Hua S.X."/>
        </authorList>
    </citation>
    <scope>NUCLEOTIDE SEQUENCE [LARGE SCALE GENOMIC DNA]</scope>
    <source>
        <strain evidence="3 4">LaAM-08-1</strain>
    </source>
</reference>
<reference evidence="4" key="2">
    <citation type="submission" date="2015-01" db="EMBL/GenBank/DDBJ databases">
        <title>Evolutionary Origins and Diversification of the Mycorrhizal Mutualists.</title>
        <authorList>
            <consortium name="DOE Joint Genome Institute"/>
            <consortium name="Mycorrhizal Genomics Consortium"/>
            <person name="Kohler A."/>
            <person name="Kuo A."/>
            <person name="Nagy L.G."/>
            <person name="Floudas D."/>
            <person name="Copeland A."/>
            <person name="Barry K.W."/>
            <person name="Cichocki N."/>
            <person name="Veneault-Fourrey C."/>
            <person name="LaButti K."/>
            <person name="Lindquist E.A."/>
            <person name="Lipzen A."/>
            <person name="Lundell T."/>
            <person name="Morin E."/>
            <person name="Murat C."/>
            <person name="Riley R."/>
            <person name="Ohm R."/>
            <person name="Sun H."/>
            <person name="Tunlid A."/>
            <person name="Henrissat B."/>
            <person name="Grigoriev I.V."/>
            <person name="Hibbett D.S."/>
            <person name="Martin F."/>
        </authorList>
    </citation>
    <scope>NUCLEOTIDE SEQUENCE [LARGE SCALE GENOMIC DNA]</scope>
    <source>
        <strain evidence="4">LaAM-08-1</strain>
    </source>
</reference>
<name>A0A0C9XZB0_9AGAR</name>
<gene>
    <name evidence="3" type="ORF">K443DRAFT_5751</name>
</gene>
<feature type="coiled-coil region" evidence="1">
    <location>
        <begin position="95"/>
        <end position="122"/>
    </location>
</feature>
<proteinExistence type="predicted"/>
<dbReference type="OrthoDB" id="3008623at2759"/>
<dbReference type="AlphaFoldDB" id="A0A0C9XZB0"/>
<feature type="region of interest" description="Disordered" evidence="2">
    <location>
        <begin position="129"/>
        <end position="176"/>
    </location>
</feature>
<dbReference type="HOGENOM" id="CLU_1525404_0_0_1"/>
<keyword evidence="1" id="KW-0175">Coiled coil</keyword>
<accession>A0A0C9XZB0</accession>
<evidence type="ECO:0000256" key="1">
    <source>
        <dbReference type="SAM" id="Coils"/>
    </source>
</evidence>
<protein>
    <submittedName>
        <fullName evidence="3">Uncharacterized protein</fullName>
    </submittedName>
</protein>